<keyword evidence="1" id="KW-1133">Transmembrane helix</keyword>
<name>G9ZP62_9LACO</name>
<proteinExistence type="predicted"/>
<evidence type="ECO:0000256" key="1">
    <source>
        <dbReference type="SAM" id="Phobius"/>
    </source>
</evidence>
<gene>
    <name evidence="2" type="ORF">HMPREF9103_01516</name>
</gene>
<keyword evidence="1" id="KW-0472">Membrane</keyword>
<evidence type="ECO:0000313" key="3">
    <source>
        <dbReference type="Proteomes" id="UP000004625"/>
    </source>
</evidence>
<keyword evidence="3" id="KW-1185">Reference proteome</keyword>
<dbReference type="RefSeq" id="WP_008212690.1">
    <property type="nucleotide sequence ID" value="NZ_JH414968.1"/>
</dbReference>
<organism evidence="2 3">
    <name type="scientific">Lentilactobacillus parafarraginis F0439</name>
    <dbReference type="NCBI Taxonomy" id="797515"/>
    <lineage>
        <taxon>Bacteria</taxon>
        <taxon>Bacillati</taxon>
        <taxon>Bacillota</taxon>
        <taxon>Bacilli</taxon>
        <taxon>Lactobacillales</taxon>
        <taxon>Lactobacillaceae</taxon>
        <taxon>Lentilactobacillus</taxon>
    </lineage>
</organism>
<keyword evidence="1" id="KW-0812">Transmembrane</keyword>
<dbReference type="STRING" id="797515.HMPREF9103_01516"/>
<sequence>MDDFRILLIFILMVIAGIILALYLHVKLAPVDYDLFSTAV</sequence>
<accession>G9ZP62</accession>
<dbReference type="EMBL" id="AGEY01000073">
    <property type="protein sequence ID" value="EHL98473.1"/>
    <property type="molecule type" value="Genomic_DNA"/>
</dbReference>
<reference evidence="2 3" key="1">
    <citation type="submission" date="2011-09" db="EMBL/GenBank/DDBJ databases">
        <authorList>
            <person name="Weinstock G."/>
            <person name="Sodergren E."/>
            <person name="Clifton S."/>
            <person name="Fulton L."/>
            <person name="Fulton B."/>
            <person name="Courtney L."/>
            <person name="Fronick C."/>
            <person name="Harrison M."/>
            <person name="Strong C."/>
            <person name="Farmer C."/>
            <person name="Delahaunty K."/>
            <person name="Markovic C."/>
            <person name="Hall O."/>
            <person name="Minx P."/>
            <person name="Tomlinson C."/>
            <person name="Mitreva M."/>
            <person name="Hou S."/>
            <person name="Chen J."/>
            <person name="Wollam A."/>
            <person name="Pepin K.H."/>
            <person name="Johnson M."/>
            <person name="Bhonagiri V."/>
            <person name="Zhang X."/>
            <person name="Suruliraj S."/>
            <person name="Warren W."/>
            <person name="Chinwalla A."/>
            <person name="Mardis E.R."/>
            <person name="Wilson R.K."/>
        </authorList>
    </citation>
    <scope>NUCLEOTIDE SEQUENCE [LARGE SCALE GENOMIC DNA]</scope>
    <source>
        <strain evidence="2 3">F0439</strain>
    </source>
</reference>
<dbReference type="HOGENOM" id="CLU_219093_0_0_9"/>
<protein>
    <submittedName>
        <fullName evidence="2">Uncharacterized protein</fullName>
    </submittedName>
</protein>
<comment type="caution">
    <text evidence="2">The sequence shown here is derived from an EMBL/GenBank/DDBJ whole genome shotgun (WGS) entry which is preliminary data.</text>
</comment>
<dbReference type="Proteomes" id="UP000004625">
    <property type="component" value="Unassembled WGS sequence"/>
</dbReference>
<dbReference type="AlphaFoldDB" id="G9ZP62"/>
<feature type="transmembrane region" description="Helical" evidence="1">
    <location>
        <begin position="7"/>
        <end position="26"/>
    </location>
</feature>
<evidence type="ECO:0000313" key="2">
    <source>
        <dbReference type="EMBL" id="EHL98473.1"/>
    </source>
</evidence>
<dbReference type="PATRIC" id="fig|797515.3.peg.1403"/>